<feature type="region of interest" description="Disordered" evidence="1">
    <location>
        <begin position="562"/>
        <end position="584"/>
    </location>
</feature>
<feature type="compositionally biased region" description="Low complexity" evidence="1">
    <location>
        <begin position="398"/>
        <end position="412"/>
    </location>
</feature>
<dbReference type="Proteomes" id="UP000325291">
    <property type="component" value="Unassembled WGS sequence"/>
</dbReference>
<feature type="compositionally biased region" description="Acidic residues" evidence="1">
    <location>
        <begin position="188"/>
        <end position="203"/>
    </location>
</feature>
<feature type="transmembrane region" description="Helical" evidence="2">
    <location>
        <begin position="475"/>
        <end position="499"/>
    </location>
</feature>
<evidence type="ECO:0000313" key="3">
    <source>
        <dbReference type="EMBL" id="KAA0920338.1"/>
    </source>
</evidence>
<feature type="region of interest" description="Disordered" evidence="1">
    <location>
        <begin position="683"/>
        <end position="732"/>
    </location>
</feature>
<organism evidence="3 4">
    <name type="scientific">Aquicoccus porphyridii</name>
    <dbReference type="NCBI Taxonomy" id="1852029"/>
    <lineage>
        <taxon>Bacteria</taxon>
        <taxon>Pseudomonadati</taxon>
        <taxon>Pseudomonadota</taxon>
        <taxon>Alphaproteobacteria</taxon>
        <taxon>Rhodobacterales</taxon>
        <taxon>Paracoccaceae</taxon>
        <taxon>Aquicoccus</taxon>
    </lineage>
</organism>
<comment type="caution">
    <text evidence="3">The sequence shown here is derived from an EMBL/GenBank/DDBJ whole genome shotgun (WGS) entry which is preliminary data.</text>
</comment>
<evidence type="ECO:0000313" key="4">
    <source>
        <dbReference type="Proteomes" id="UP000325291"/>
    </source>
</evidence>
<protein>
    <recommendedName>
        <fullName evidence="5">Type IV pilus biogenesis</fullName>
    </recommendedName>
</protein>
<accession>A0A5A9ZSP8</accession>
<keyword evidence="2" id="KW-1133">Transmembrane helix</keyword>
<evidence type="ECO:0000256" key="1">
    <source>
        <dbReference type="SAM" id="MobiDB-lite"/>
    </source>
</evidence>
<dbReference type="RefSeq" id="WP_146611010.1">
    <property type="nucleotide sequence ID" value="NZ_VINQ01000002.1"/>
</dbReference>
<feature type="compositionally biased region" description="Basic and acidic residues" evidence="1">
    <location>
        <begin position="413"/>
        <end position="425"/>
    </location>
</feature>
<name>A0A5A9ZSP8_9RHOB</name>
<keyword evidence="2" id="KW-0812">Transmembrane</keyword>
<keyword evidence="2" id="KW-0472">Membrane</keyword>
<feature type="compositionally biased region" description="Basic and acidic residues" evidence="1">
    <location>
        <begin position="720"/>
        <end position="730"/>
    </location>
</feature>
<proteinExistence type="predicted"/>
<feature type="compositionally biased region" description="Low complexity" evidence="1">
    <location>
        <begin position="341"/>
        <end position="356"/>
    </location>
</feature>
<dbReference type="InterPro" id="IPR043129">
    <property type="entry name" value="ATPase_NBD"/>
</dbReference>
<dbReference type="AlphaFoldDB" id="A0A5A9ZSP8"/>
<keyword evidence="4" id="KW-1185">Reference proteome</keyword>
<feature type="region of interest" description="Disordered" evidence="1">
    <location>
        <begin position="230"/>
        <end position="440"/>
    </location>
</feature>
<evidence type="ECO:0008006" key="5">
    <source>
        <dbReference type="Google" id="ProtNLM"/>
    </source>
</evidence>
<sequence length="898" mass="95730">MKPSFALALSFDGIALLHRAFPGWNRVGEVSLDSSDLSGALAVLRDTAQQINGAELTSKLVIPNDQIKYLALDLGMTDEPARQDAIRAALSGATPYPAEDLVFDWSVEGDKTQVAAVARETLTEAEQFATEHGFGPISFVAIPPEGQFSGEPFFGPTAHAHTVLSEGETVQRDMAPIRVTGVARLPEADPDAEPASESEAEADIDAGHAVDPESTAEDAPPEVLSLNEDEAEAQELPPVQPGDDIPDEATSGASSGPPEPFSAFDESPASAPTGGEAEAEAEEHAASDGAPEAIPAFTTIRARRDDMGDTVGPLPDLSAVRRPLATDMTAPTIPIEPDVNVPGAGAAPPVGTAETPELQDAATATDDPEPEARPDDTDDTPVIPAAPEDLPDREPITAQRAAPARSRRLSFFSRRDRSKAPRLEPEIGTSGPDRAPDIPPAPIGDIASEEERMTIFGARQSAAEKQAAIGGKPRYLGLVMTAVLLLFLAGVAAWASIFVDDGLARFFAPRDAIIATLPEDSVDELSIEGDEAMVPTLPLEQEPDEVFPDEVETAALEIWPEEEVEAEAPPARSEPQPPRAMTPDEAQTRYAVTGVWLRAPEPPSEPAQESLDDLYVASIDPRVEEHDAVALPELASLDTDYAMATPAVPFPRGTRFDLDERGLAVASVDGTLSPGGFLVFRGRPEITPGAVPDRAPDAAEPETDETREARAELAALRPRPRPEGLIESNERQNLGGITWAEIARVRPRPRPEQDLAKIEEEADTTGTAQAVAESPKPAPRPRNFASVVERAQEAEPQEATQVAAAVPRQQSVAPSIPSRSNVAKVATVRNQLNLRKVNLIGVYGKPSARRALVRLSNGRYKKVKVGDRLDGGQVQAIGDTELRYQKRGRNVILQMPRG</sequence>
<reference evidence="3 4" key="1">
    <citation type="submission" date="2019-07" db="EMBL/GenBank/DDBJ databases">
        <title>Aquicoccus porphyridii gen. nov., sp. nov., isolated from a small marine red alga, Porphyridium marinum.</title>
        <authorList>
            <person name="Liu L."/>
        </authorList>
    </citation>
    <scope>NUCLEOTIDE SEQUENCE [LARGE SCALE GENOMIC DNA]</scope>
    <source>
        <strain evidence="3 4">L1 8-17</strain>
    </source>
</reference>
<feature type="region of interest" description="Disordered" evidence="1">
    <location>
        <begin position="759"/>
        <end position="782"/>
    </location>
</feature>
<dbReference type="SUPFAM" id="SSF53067">
    <property type="entry name" value="Actin-like ATPase domain"/>
    <property type="match status" value="1"/>
</dbReference>
<evidence type="ECO:0000256" key="2">
    <source>
        <dbReference type="SAM" id="Phobius"/>
    </source>
</evidence>
<gene>
    <name evidence="3" type="ORF">FLO80_04300</name>
</gene>
<dbReference type="EMBL" id="VINQ01000002">
    <property type="protein sequence ID" value="KAA0920338.1"/>
    <property type="molecule type" value="Genomic_DNA"/>
</dbReference>
<feature type="region of interest" description="Disordered" evidence="1">
    <location>
        <begin position="184"/>
        <end position="203"/>
    </location>
</feature>